<evidence type="ECO:0000313" key="9">
    <source>
        <dbReference type="EMBL" id="KAF3807898.1"/>
    </source>
</evidence>
<evidence type="ECO:0000256" key="3">
    <source>
        <dbReference type="ARBA" id="ARBA00022989"/>
    </source>
</evidence>
<dbReference type="AlphaFoldDB" id="A0A8H4CPS0"/>
<dbReference type="PANTHER" id="PTHR33048:SF96">
    <property type="entry name" value="INTEGRAL MEMBRANE PROTEIN"/>
    <property type="match status" value="1"/>
</dbReference>
<comment type="subcellular location">
    <subcellularLocation>
        <location evidence="1">Membrane</location>
        <topology evidence="1">Multi-pass membrane protein</topology>
    </subcellularLocation>
</comment>
<dbReference type="PANTHER" id="PTHR33048">
    <property type="entry name" value="PTH11-LIKE INTEGRAL MEMBRANE PROTEIN (AFU_ORTHOLOGUE AFUA_5G11245)"/>
    <property type="match status" value="1"/>
</dbReference>
<feature type="region of interest" description="Disordered" evidence="6">
    <location>
        <begin position="261"/>
        <end position="348"/>
    </location>
</feature>
<dbReference type="Pfam" id="PF20684">
    <property type="entry name" value="Fung_rhodopsin"/>
    <property type="match status" value="1"/>
</dbReference>
<feature type="region of interest" description="Disordered" evidence="6">
    <location>
        <begin position="370"/>
        <end position="419"/>
    </location>
</feature>
<feature type="compositionally biased region" description="Pro residues" evidence="6">
    <location>
        <begin position="409"/>
        <end position="419"/>
    </location>
</feature>
<evidence type="ECO:0000256" key="5">
    <source>
        <dbReference type="ARBA" id="ARBA00038359"/>
    </source>
</evidence>
<dbReference type="GO" id="GO:0016020">
    <property type="term" value="C:membrane"/>
    <property type="evidence" value="ECO:0007669"/>
    <property type="project" value="UniProtKB-SubCell"/>
</dbReference>
<feature type="compositionally biased region" description="Polar residues" evidence="6">
    <location>
        <begin position="321"/>
        <end position="335"/>
    </location>
</feature>
<protein>
    <recommendedName>
        <fullName evidence="8">Rhodopsin domain-containing protein</fullName>
    </recommendedName>
</protein>
<feature type="compositionally biased region" description="Basic and acidic residues" evidence="6">
    <location>
        <begin position="379"/>
        <end position="389"/>
    </location>
</feature>
<evidence type="ECO:0000256" key="1">
    <source>
        <dbReference type="ARBA" id="ARBA00004141"/>
    </source>
</evidence>
<dbReference type="RefSeq" id="XP_045267057.1">
    <property type="nucleotide sequence ID" value="XM_045407612.1"/>
</dbReference>
<dbReference type="EMBL" id="WVTB01000027">
    <property type="protein sequence ID" value="KAF3807898.1"/>
    <property type="molecule type" value="Genomic_DNA"/>
</dbReference>
<dbReference type="InterPro" id="IPR049326">
    <property type="entry name" value="Rhodopsin_dom_fungi"/>
</dbReference>
<evidence type="ECO:0000256" key="2">
    <source>
        <dbReference type="ARBA" id="ARBA00022692"/>
    </source>
</evidence>
<comment type="similarity">
    <text evidence="5">Belongs to the SAT4 family.</text>
</comment>
<comment type="caution">
    <text evidence="9">The sequence shown here is derived from an EMBL/GenBank/DDBJ whole genome shotgun (WGS) entry which is preliminary data.</text>
</comment>
<proteinExistence type="inferred from homology"/>
<keyword evidence="3 7" id="KW-1133">Transmembrane helix</keyword>
<evidence type="ECO:0000256" key="7">
    <source>
        <dbReference type="SAM" id="Phobius"/>
    </source>
</evidence>
<name>A0A8H4CPS0_COLGL</name>
<feature type="transmembrane region" description="Helical" evidence="7">
    <location>
        <begin position="90"/>
        <end position="112"/>
    </location>
</feature>
<keyword evidence="2 7" id="KW-0812">Transmembrane</keyword>
<feature type="transmembrane region" description="Helical" evidence="7">
    <location>
        <begin position="164"/>
        <end position="190"/>
    </location>
</feature>
<feature type="compositionally biased region" description="Acidic residues" evidence="6">
    <location>
        <begin position="390"/>
        <end position="404"/>
    </location>
</feature>
<dbReference type="Proteomes" id="UP000613401">
    <property type="component" value="Unassembled WGS sequence"/>
</dbReference>
<evidence type="ECO:0000256" key="4">
    <source>
        <dbReference type="ARBA" id="ARBA00023136"/>
    </source>
</evidence>
<feature type="transmembrane region" description="Helical" evidence="7">
    <location>
        <begin position="12"/>
        <end position="29"/>
    </location>
</feature>
<evidence type="ECO:0000313" key="10">
    <source>
        <dbReference type="Proteomes" id="UP000613401"/>
    </source>
</evidence>
<dbReference type="GeneID" id="69014777"/>
<evidence type="ECO:0000259" key="8">
    <source>
        <dbReference type="Pfam" id="PF20684"/>
    </source>
</evidence>
<dbReference type="InterPro" id="IPR052337">
    <property type="entry name" value="SAT4-like"/>
</dbReference>
<keyword evidence="10" id="KW-1185">Reference proteome</keyword>
<evidence type="ECO:0000256" key="6">
    <source>
        <dbReference type="SAM" id="MobiDB-lite"/>
    </source>
</evidence>
<feature type="domain" description="Rhodopsin" evidence="8">
    <location>
        <begin position="29"/>
        <end position="211"/>
    </location>
</feature>
<reference evidence="9" key="1">
    <citation type="journal article" date="2020" name="Phytopathology">
        <title>Genome sequence and comparative analysis of Colletotrichum gloeosporioides isolated from Liriodendron leaves.</title>
        <authorList>
            <person name="Fu F.F."/>
            <person name="Hao Z."/>
            <person name="Wang P."/>
            <person name="Lu Y."/>
            <person name="Xue L.J."/>
            <person name="Wei G."/>
            <person name="Tian Y."/>
            <person name="Baishi H."/>
            <person name="Xu H."/>
            <person name="Shi J."/>
            <person name="Cheng T."/>
            <person name="Wang G."/>
            <person name="Yi Y."/>
            <person name="Chen J."/>
        </authorList>
    </citation>
    <scope>NUCLEOTIDE SEQUENCE</scope>
    <source>
        <strain evidence="9">Lc1</strain>
    </source>
</reference>
<organism evidence="9 10">
    <name type="scientific">Colletotrichum gloeosporioides</name>
    <name type="common">Anthracnose fungus</name>
    <name type="synonym">Glomerella cingulata</name>
    <dbReference type="NCBI Taxonomy" id="474922"/>
    <lineage>
        <taxon>Eukaryota</taxon>
        <taxon>Fungi</taxon>
        <taxon>Dikarya</taxon>
        <taxon>Ascomycota</taxon>
        <taxon>Pezizomycotina</taxon>
        <taxon>Sordariomycetes</taxon>
        <taxon>Hypocreomycetidae</taxon>
        <taxon>Glomerellales</taxon>
        <taxon>Glomerellaceae</taxon>
        <taxon>Colletotrichum</taxon>
        <taxon>Colletotrichum gloeosporioides species complex</taxon>
    </lineage>
</organism>
<accession>A0A8H4CPS0</accession>
<feature type="transmembrane region" description="Helical" evidence="7">
    <location>
        <begin position="50"/>
        <end position="70"/>
    </location>
</feature>
<feature type="transmembrane region" description="Helical" evidence="7">
    <location>
        <begin position="124"/>
        <end position="144"/>
    </location>
</feature>
<keyword evidence="4 7" id="KW-0472">Membrane</keyword>
<gene>
    <name evidence="9" type="ORF">GCG54_00007634</name>
</gene>
<reference evidence="9" key="2">
    <citation type="submission" date="2020-03" db="EMBL/GenBank/DDBJ databases">
        <authorList>
            <person name="Fu F.-F."/>
            <person name="Chen J."/>
        </authorList>
    </citation>
    <scope>NUCLEOTIDE SEQUENCE</scope>
    <source>
        <strain evidence="9">Lc1</strain>
    </source>
</reference>
<sequence>MLHLMADRSAQVIAVAILFLALTWLAVGLRIYCRTFLVRCIGNDDKVMEMLLVLFTVYLGLQIYGGTRGIGLLDVDLTPQKKLESLKLWWVLELLNVCSTCLLKISVGYFLLRVAIERPHILTIWLLMAGTVVFGTTYLLMVAFQCRPVPTYWEEGPRTPEKCWPRQVILIMTIAATVINTSADFIFGTLPWFIVRSMNLPLGTKIVVVVHIKLIKALHVDETTNFAIWSTVEPGVGIIAASIATLRPLYKLVVTQMRRTGSSGFRRDQRRQRQQARRNETSRQVRAAHNLDLENPPPTDTALTSPQGIFEVNPPPLPPLSKNTNSTLKSRTTTDGGDRHSHSTRRTLTLMEFPPALRLSDDFRRTMQRPPEEWLAIIRAEEAKDPKAEEEGDEQDDSDEEETETPPTVLSPPPPRKST</sequence>